<protein>
    <submittedName>
        <fullName evidence="2">Uncharacterized protein</fullName>
    </submittedName>
</protein>
<feature type="region of interest" description="Disordered" evidence="1">
    <location>
        <begin position="438"/>
        <end position="466"/>
    </location>
</feature>
<proteinExistence type="predicted"/>
<comment type="caution">
    <text evidence="2">The sequence shown here is derived from an EMBL/GenBank/DDBJ whole genome shotgun (WGS) entry which is preliminary data.</text>
</comment>
<reference evidence="3" key="1">
    <citation type="journal article" date="2016" name="Nat. Commun.">
        <title>The Gonium pectorale genome demonstrates co-option of cell cycle regulation during the evolution of multicellularity.</title>
        <authorList>
            <person name="Hanschen E.R."/>
            <person name="Marriage T.N."/>
            <person name="Ferris P.J."/>
            <person name="Hamaji T."/>
            <person name="Toyoda A."/>
            <person name="Fujiyama A."/>
            <person name="Neme R."/>
            <person name="Noguchi H."/>
            <person name="Minakuchi Y."/>
            <person name="Suzuki M."/>
            <person name="Kawai-Toyooka H."/>
            <person name="Smith D.R."/>
            <person name="Sparks H."/>
            <person name="Anderson J."/>
            <person name="Bakaric R."/>
            <person name="Luria V."/>
            <person name="Karger A."/>
            <person name="Kirschner M.W."/>
            <person name="Durand P.M."/>
            <person name="Michod R.E."/>
            <person name="Nozaki H."/>
            <person name="Olson B.J."/>
        </authorList>
    </citation>
    <scope>NUCLEOTIDE SEQUENCE [LARGE SCALE GENOMIC DNA]</scope>
    <source>
        <strain evidence="3">NIES-2863</strain>
    </source>
</reference>
<organism evidence="2 3">
    <name type="scientific">Gonium pectorale</name>
    <name type="common">Green alga</name>
    <dbReference type="NCBI Taxonomy" id="33097"/>
    <lineage>
        <taxon>Eukaryota</taxon>
        <taxon>Viridiplantae</taxon>
        <taxon>Chlorophyta</taxon>
        <taxon>core chlorophytes</taxon>
        <taxon>Chlorophyceae</taxon>
        <taxon>CS clade</taxon>
        <taxon>Chlamydomonadales</taxon>
        <taxon>Volvocaceae</taxon>
        <taxon>Gonium</taxon>
    </lineage>
</organism>
<dbReference type="EMBL" id="LSYV01000004">
    <property type="protein sequence ID" value="KXZ55220.1"/>
    <property type="molecule type" value="Genomic_DNA"/>
</dbReference>
<sequence>MARRRDQAQRAALAALASAVPRVVSSYAAGRPPDPELLQRCRSAVKDYCGKVVIDSAAGAQALSAVLHSKLADLLLQLLTHSGREAFGPGGDIQAPPTALQPAYAEANRKLWEATHDLISCSLTILGVSSIDAPTRCAVEAFILKFLRTGTLRSCSRALAEPALQRERGAIPAAGLLIQNLLDYFEQSGLAVDALQCAALAVGSLASFIKQCSPAAAAPSNGEYEPGGGGGALCRALVTELLASGVLDHVARRVVLDLISGGGDSAAADGGGGSGAEAATGTAIPSACRGGMGAVRTATSGAFTMLTTAAEAFARATASNGGAIATVLPPPTQPLTPPWGPCAQYLTLAVVVTTLAAAGYGGGCDGGGGEGAGDGGEDEADRNAIVTQPVEPPGGSGGVGDRAGRGSAADSGWSFPGLEAERMFAVLLSMVEAEADRTAAATRPPAHPGGSGSDWDAGDGGGIGGGGADGAVDGGAAFGGWSFLVGPRAAHVLCMRIAHLAVETGEAAAAATPATAGNAGAGSASGGGGRSSLHPQPQPLRHPRGAWHLAARALAAAQNLLLGPLMARRRRRTSGGCNAAAAAAEAATAAVGNDGPLPACYWETVVRALRVPVVASAAPASSPAAGAPDGCDLASIGRLPGAGLGGMMAVPGLGAGGPLPAEAPAALATALSCGLLPALECCVRTLGRSADPRDVGSLCELLRGSLLEQPGGLVAVLAFGPPEQAAPLLTSLGKVLHRCAEAVEAVTNAMTAVEAGPSRQPTRLRLYLVLQDYSANLAALAVLMGRAQSAVWTDPWVAHVAGSTPAVGGIDPVLTAAGISFGPAPAATAAAAPAPEVPPQLLQLRRQLPLLLLQRWLPALARAVAVAPCLLGQYKSATYGAAQDSLSGLAVALFASARPPMLKAQMSRACLVHAVADRWRQWLDANFEFSPALMLCDVLVDMPTLRWDAARVRALLDFLLAAAITQPGYDPELLFIEQRFQEVQSLSCVRADRALSEYSIHVFLAVRGTCALDLNGFKTGVGSALYDGGAVALIRLAASLEPPAGEGPEPPAEGLPPACANPRCTNLAGESDAGLMAAEAEGGGGGGGGGGFRDGGGNDGDVGGSRVCGCDGGGACSDGGDDGSGCGGSGSSGGRRVPLWCSAECQRANDGRSTE</sequence>
<gene>
    <name evidence="2" type="ORF">GPECTOR_3g362</name>
</gene>
<feature type="region of interest" description="Disordered" evidence="1">
    <location>
        <begin position="387"/>
        <end position="412"/>
    </location>
</feature>
<accession>A0A150H0Y0</accession>
<dbReference type="Proteomes" id="UP000075714">
    <property type="component" value="Unassembled WGS sequence"/>
</dbReference>
<evidence type="ECO:0000313" key="2">
    <source>
        <dbReference type="EMBL" id="KXZ55220.1"/>
    </source>
</evidence>
<name>A0A150H0Y0_GONPE</name>
<keyword evidence="3" id="KW-1185">Reference proteome</keyword>
<feature type="compositionally biased region" description="Gly residues" evidence="1">
    <location>
        <begin position="519"/>
        <end position="530"/>
    </location>
</feature>
<feature type="region of interest" description="Disordered" evidence="1">
    <location>
        <begin position="515"/>
        <end position="542"/>
    </location>
</feature>
<evidence type="ECO:0000313" key="3">
    <source>
        <dbReference type="Proteomes" id="UP000075714"/>
    </source>
</evidence>
<evidence type="ECO:0000256" key="1">
    <source>
        <dbReference type="SAM" id="MobiDB-lite"/>
    </source>
</evidence>
<dbReference type="AlphaFoldDB" id="A0A150H0Y0"/>